<organism evidence="7 8">
    <name type="scientific">Amanita muscaria (strain Koide BX008)</name>
    <dbReference type="NCBI Taxonomy" id="946122"/>
    <lineage>
        <taxon>Eukaryota</taxon>
        <taxon>Fungi</taxon>
        <taxon>Dikarya</taxon>
        <taxon>Basidiomycota</taxon>
        <taxon>Agaricomycotina</taxon>
        <taxon>Agaricomycetes</taxon>
        <taxon>Agaricomycetidae</taxon>
        <taxon>Agaricales</taxon>
        <taxon>Pluteineae</taxon>
        <taxon>Amanitaceae</taxon>
        <taxon>Amanita</taxon>
    </lineage>
</organism>
<dbReference type="Gene3D" id="3.50.50.60">
    <property type="entry name" value="FAD/NAD(P)-binding domain"/>
    <property type="match status" value="1"/>
</dbReference>
<dbReference type="PANTHER" id="PTHR13789">
    <property type="entry name" value="MONOOXYGENASE"/>
    <property type="match status" value="1"/>
</dbReference>
<protein>
    <recommendedName>
        <fullName evidence="6">FAD-binding domain-containing protein</fullName>
    </recommendedName>
</protein>
<keyword evidence="8" id="KW-1185">Reference proteome</keyword>
<keyword evidence="3" id="KW-0274">FAD</keyword>
<keyword evidence="4" id="KW-0560">Oxidoreductase</keyword>
<dbReference type="SUPFAM" id="SSF51905">
    <property type="entry name" value="FAD/NAD(P)-binding domain"/>
    <property type="match status" value="1"/>
</dbReference>
<dbReference type="STRING" id="946122.A0A0C2WMU4"/>
<dbReference type="EMBL" id="KN818349">
    <property type="protein sequence ID" value="KIL58021.1"/>
    <property type="molecule type" value="Genomic_DNA"/>
</dbReference>
<dbReference type="PRINTS" id="PR00420">
    <property type="entry name" value="RNGMNOXGNASE"/>
</dbReference>
<evidence type="ECO:0000256" key="1">
    <source>
        <dbReference type="ARBA" id="ARBA00007992"/>
    </source>
</evidence>
<proteinExistence type="inferred from homology"/>
<dbReference type="InterPro" id="IPR050493">
    <property type="entry name" value="FAD-dep_Monooxygenase_BioMet"/>
</dbReference>
<dbReference type="InParanoid" id="A0A0C2WMU4"/>
<dbReference type="GO" id="GO:0004497">
    <property type="term" value="F:monooxygenase activity"/>
    <property type="evidence" value="ECO:0007669"/>
    <property type="project" value="UniProtKB-KW"/>
</dbReference>
<comment type="similarity">
    <text evidence="1">Belongs to the paxM FAD-dependent monooxygenase family.</text>
</comment>
<evidence type="ECO:0000313" key="7">
    <source>
        <dbReference type="EMBL" id="KIL58021.1"/>
    </source>
</evidence>
<dbReference type="GO" id="GO:0071949">
    <property type="term" value="F:FAD binding"/>
    <property type="evidence" value="ECO:0007669"/>
    <property type="project" value="InterPro"/>
</dbReference>
<dbReference type="OrthoDB" id="47494at2759"/>
<feature type="domain" description="FAD-binding" evidence="6">
    <location>
        <begin position="350"/>
        <end position="397"/>
    </location>
</feature>
<keyword evidence="2" id="KW-0285">Flavoprotein</keyword>
<evidence type="ECO:0000256" key="4">
    <source>
        <dbReference type="ARBA" id="ARBA00023002"/>
    </source>
</evidence>
<dbReference type="AlphaFoldDB" id="A0A0C2WMU4"/>
<dbReference type="InterPro" id="IPR002938">
    <property type="entry name" value="FAD-bd"/>
</dbReference>
<dbReference type="Proteomes" id="UP000054549">
    <property type="component" value="Unassembled WGS sequence"/>
</dbReference>
<dbReference type="HOGENOM" id="CLU_009665_19_5_1"/>
<keyword evidence="5" id="KW-0503">Monooxygenase</keyword>
<evidence type="ECO:0000256" key="3">
    <source>
        <dbReference type="ARBA" id="ARBA00022827"/>
    </source>
</evidence>
<sequence>MKVLIVGAGIGGLSAYISLNKHLQPHLPSLSVRIVEAHETLSDSKAGPLASASTIVGSGLGLAPNGLRAIHSLSPQAAKYIMDRGFLDGASRMTFRNSSGQKLGVFSAGNKDRYGGFGMVMVSRAVVFESLLQAFEQYGKGDKVEWGRKVVAVVELGAEGVQVEYADGAKEVVDLVVGADGVRSRVRDSLFKGKYPAESDGLMGAGGFIPVSLLPQTLKDSLLSEGKDEEGVVMTFGAKGFFGYSLCTPRSAPNEQVPHGPILQWWAIYETSQTSFTSSRPKTITEANDIKEKLLGLYGTWKSPADEKESVYRSIIELGCVSEEVADTLAYHHTPVLLLPRYVVPRRLESYTTPSKSGRIILLGDAAHAMPPDSGQGVSCALEDAVVYALLLAKYQAREGQETVSENVLRKSAAAYNDLRMPRVGKILDIAKYNGDSKKEKGVIGRWFRDLTMRVVCFMPESFRDSAFDFGYEPEKVVENYLSSN</sequence>
<evidence type="ECO:0000256" key="5">
    <source>
        <dbReference type="ARBA" id="ARBA00023033"/>
    </source>
</evidence>
<dbReference type="Pfam" id="PF01494">
    <property type="entry name" value="FAD_binding_3"/>
    <property type="match status" value="1"/>
</dbReference>
<name>A0A0C2WMU4_AMAMK</name>
<evidence type="ECO:0000256" key="2">
    <source>
        <dbReference type="ARBA" id="ARBA00022630"/>
    </source>
</evidence>
<reference evidence="7 8" key="1">
    <citation type="submission" date="2014-04" db="EMBL/GenBank/DDBJ databases">
        <title>Evolutionary Origins and Diversification of the Mycorrhizal Mutualists.</title>
        <authorList>
            <consortium name="DOE Joint Genome Institute"/>
            <consortium name="Mycorrhizal Genomics Consortium"/>
            <person name="Kohler A."/>
            <person name="Kuo A."/>
            <person name="Nagy L.G."/>
            <person name="Floudas D."/>
            <person name="Copeland A."/>
            <person name="Barry K.W."/>
            <person name="Cichocki N."/>
            <person name="Veneault-Fourrey C."/>
            <person name="LaButti K."/>
            <person name="Lindquist E.A."/>
            <person name="Lipzen A."/>
            <person name="Lundell T."/>
            <person name="Morin E."/>
            <person name="Murat C."/>
            <person name="Riley R."/>
            <person name="Ohm R."/>
            <person name="Sun H."/>
            <person name="Tunlid A."/>
            <person name="Henrissat B."/>
            <person name="Grigoriev I.V."/>
            <person name="Hibbett D.S."/>
            <person name="Martin F."/>
        </authorList>
    </citation>
    <scope>NUCLEOTIDE SEQUENCE [LARGE SCALE GENOMIC DNA]</scope>
    <source>
        <strain evidence="7 8">Koide BX008</strain>
    </source>
</reference>
<dbReference type="PANTHER" id="PTHR13789:SF309">
    <property type="entry name" value="PUTATIVE (AFU_ORTHOLOGUE AFUA_6G14510)-RELATED"/>
    <property type="match status" value="1"/>
</dbReference>
<evidence type="ECO:0000259" key="6">
    <source>
        <dbReference type="Pfam" id="PF01494"/>
    </source>
</evidence>
<evidence type="ECO:0000313" key="8">
    <source>
        <dbReference type="Proteomes" id="UP000054549"/>
    </source>
</evidence>
<dbReference type="InterPro" id="IPR036188">
    <property type="entry name" value="FAD/NAD-bd_sf"/>
</dbReference>
<gene>
    <name evidence="7" type="ORF">M378DRAFT_171072</name>
</gene>
<accession>A0A0C2WMU4</accession>